<feature type="region of interest" description="Disordered" evidence="1">
    <location>
        <begin position="50"/>
        <end position="70"/>
    </location>
</feature>
<dbReference type="RefSeq" id="WP_135432860.1">
    <property type="nucleotide sequence ID" value="NZ_RPEM01000011.1"/>
</dbReference>
<dbReference type="SUPFAM" id="SSF47090">
    <property type="entry name" value="PGBD-like"/>
    <property type="match status" value="1"/>
</dbReference>
<evidence type="ECO:0000313" key="5">
    <source>
        <dbReference type="Proteomes" id="UP000297741"/>
    </source>
</evidence>
<dbReference type="InterPro" id="IPR036365">
    <property type="entry name" value="PGBD-like_sf"/>
</dbReference>
<dbReference type="Proteomes" id="UP000297741">
    <property type="component" value="Unassembled WGS sequence"/>
</dbReference>
<feature type="compositionally biased region" description="Polar residues" evidence="1">
    <location>
        <begin position="61"/>
        <end position="70"/>
    </location>
</feature>
<dbReference type="Gene3D" id="1.10.101.10">
    <property type="entry name" value="PGBD-like superfamily/PGBD"/>
    <property type="match status" value="1"/>
</dbReference>
<organism evidence="4 5">
    <name type="scientific">Pseudotabrizicola sediminis</name>
    <dbReference type="NCBI Taxonomy" id="2486418"/>
    <lineage>
        <taxon>Bacteria</taxon>
        <taxon>Pseudomonadati</taxon>
        <taxon>Pseudomonadota</taxon>
        <taxon>Alphaproteobacteria</taxon>
        <taxon>Rhodobacterales</taxon>
        <taxon>Paracoccaceae</taxon>
        <taxon>Pseudotabrizicola</taxon>
    </lineage>
</organism>
<comment type="caution">
    <text evidence="4">The sequence shown here is derived from an EMBL/GenBank/DDBJ whole genome shotgun (WGS) entry which is preliminary data.</text>
</comment>
<feature type="compositionally biased region" description="Basic residues" evidence="1">
    <location>
        <begin position="51"/>
        <end position="60"/>
    </location>
</feature>
<feature type="chain" id="PRO_5045896042" evidence="2">
    <location>
        <begin position="26"/>
        <end position="488"/>
    </location>
</feature>
<keyword evidence="2" id="KW-0732">Signal</keyword>
<dbReference type="EMBL" id="RPEM01000011">
    <property type="protein sequence ID" value="TGD42184.1"/>
    <property type="molecule type" value="Genomic_DNA"/>
</dbReference>
<feature type="signal peptide" evidence="2">
    <location>
        <begin position="1"/>
        <end position="25"/>
    </location>
</feature>
<evidence type="ECO:0000259" key="3">
    <source>
        <dbReference type="Pfam" id="PF01471"/>
    </source>
</evidence>
<accession>A0ABY2KIK9</accession>
<feature type="domain" description="Peptidoglycan binding-like" evidence="3">
    <location>
        <begin position="71"/>
        <end position="117"/>
    </location>
</feature>
<dbReference type="InterPro" id="IPR036366">
    <property type="entry name" value="PGBDSf"/>
</dbReference>
<evidence type="ECO:0000313" key="4">
    <source>
        <dbReference type="EMBL" id="TGD42184.1"/>
    </source>
</evidence>
<evidence type="ECO:0000256" key="1">
    <source>
        <dbReference type="SAM" id="MobiDB-lite"/>
    </source>
</evidence>
<dbReference type="Pfam" id="PF01471">
    <property type="entry name" value="PG_binding_1"/>
    <property type="match status" value="1"/>
</dbReference>
<keyword evidence="5" id="KW-1185">Reference proteome</keyword>
<reference evidence="4 5" key="1">
    <citation type="submission" date="2018-11" db="EMBL/GenBank/DDBJ databases">
        <title>Tabrizicola sp. isolated from sediment of alpine lake.</title>
        <authorList>
            <person name="Liu Z."/>
        </authorList>
    </citation>
    <scope>NUCLEOTIDE SEQUENCE [LARGE SCALE GENOMIC DNA]</scope>
    <source>
        <strain evidence="4 5">DRYC-M-16</strain>
    </source>
</reference>
<dbReference type="InterPro" id="IPR002477">
    <property type="entry name" value="Peptidoglycan-bd-like"/>
</dbReference>
<proteinExistence type="predicted"/>
<name>A0ABY2KIK9_9RHOB</name>
<gene>
    <name evidence="4" type="ORF">EEB11_15570</name>
</gene>
<protein>
    <submittedName>
        <fullName evidence="4">Peptidoglycan-binding protein</fullName>
    </submittedName>
</protein>
<evidence type="ECO:0000256" key="2">
    <source>
        <dbReference type="SAM" id="SignalP"/>
    </source>
</evidence>
<sequence>MKLKGIATAGIIAALGLAPAGQVQADAGDAIAGALIGGIIGHAIANDQNKRRVTTQRRSTKSTISSAQREANREVQTALNHFGYPVGAPDGAIGPRSRGAISSYQATLGYPPTGQLTEYERTVLVSAYHRAIAGGPMVAQAAATHPMGMRGLLLMQRDEMAGIPPAMVAAPSAPVAPMIPAMPVLVTPAAPPAVMAATPALPSLMPEAPATVAAAPALPSFMGSGTPQVSLASQCNKISLMTNTNGGYVTEASMTDPTFALGEQFCLARTYAMATGEELAGKVAGFTPAQISEQCAGFGPVLAEHVAGLSMKTRDEVLTGVKSFIMGSGMSPAQLSGTAKVCLGVGYTTDAMDVAVGSALLLTAMGEAGYAELLGHHLSQGFGATMRPELALDWYDMGLTAIGQGQAVFAPGLGGDRGAVIRKAAYTAAGRAGDLAPAVPAGLPQFALVPDAAPAAPVEQVAANTDAAPMAGPRVVSAAKLLSLLPGN</sequence>